<sequence length="89" mass="9278">MNCKPGILAYIVRDPFPENVGRVVRVIAPASPIYGCAAWTVQGEGAPFHVLDVSTGARGLSNDGDCLDADLRPISGVPVEAEEGAEVEA</sequence>
<protein>
    <submittedName>
        <fullName evidence="1">Uncharacterized protein</fullName>
    </submittedName>
</protein>
<keyword evidence="2" id="KW-1185">Reference proteome</keyword>
<accession>A0ABN4TMA6</accession>
<dbReference type="Proteomes" id="UP000177515">
    <property type="component" value="Chromosome 1"/>
</dbReference>
<name>A0ABN4TMA6_9BURK</name>
<gene>
    <name evidence="1" type="ORF">BKK80_13550</name>
</gene>
<proteinExistence type="predicted"/>
<evidence type="ECO:0000313" key="2">
    <source>
        <dbReference type="Proteomes" id="UP000177515"/>
    </source>
</evidence>
<organism evidence="1 2">
    <name type="scientific">Cupriavidus malaysiensis</name>
    <dbReference type="NCBI Taxonomy" id="367825"/>
    <lineage>
        <taxon>Bacteria</taxon>
        <taxon>Pseudomonadati</taxon>
        <taxon>Pseudomonadota</taxon>
        <taxon>Betaproteobacteria</taxon>
        <taxon>Burkholderiales</taxon>
        <taxon>Burkholderiaceae</taxon>
        <taxon>Cupriavidus</taxon>
    </lineage>
</organism>
<dbReference type="EMBL" id="CP017754">
    <property type="protein sequence ID" value="AOZ06725.1"/>
    <property type="molecule type" value="Genomic_DNA"/>
</dbReference>
<reference evidence="1 2" key="1">
    <citation type="submission" date="2016-10" db="EMBL/GenBank/DDBJ databases">
        <title>Complete genome sequences of three Cupriavidus strains isolated from various Malaysian environments.</title>
        <authorList>
            <person name="Abdullah A.A.-A."/>
            <person name="Shafie N.A.H."/>
            <person name="Lau N.S."/>
        </authorList>
    </citation>
    <scope>NUCLEOTIDE SEQUENCE [LARGE SCALE GENOMIC DNA]</scope>
    <source>
        <strain evidence="1 2">USMAA1020</strain>
    </source>
</reference>
<evidence type="ECO:0000313" key="1">
    <source>
        <dbReference type="EMBL" id="AOZ06725.1"/>
    </source>
</evidence>